<sequence length="664" mass="73186">MMSEERPHHPVSAEWRSRLLELPRLNKRLILVAIDFLLLSLSLWIAISIRYNTPYFPSDWFMALVLMAGPAITVATFSLSGLYRFVTRYLGYRGHTRIIGCIWLSVLIWSLVVLMSGQYGIPRSVVLGYGILATLLIAGSREVAGMILESAGIRLAELPASVERTPVVIYGAGQLGVQLLEALRRGNSRAAVAFIDSEPSMWRQYIGGLKVYHPDKLPQLIERHHVKEVLVALSDERRRERRRILKDLQGHPLEVMLLPAMEDITSGRVSVTDLRPLEVNDLLGRDKVPPNADLLLRKTRGKSILVTGAGGSIGAELVRQLLKNGPRRIVLLDISEAALYQIEDEIAETAKTLRPEIPRPEIVSVLGSVLDAEQLRDTIVNNGVEVVYHAAAYKHVPIVEQNPIYGLRNNTFGTAVLVDCAKAAGVELVVLISTDKAVRPTNIMGASKRLAELVLQGAAANGGPTIFTMVRFGNVLDSSGSVVQKFRRQIRAGGPVTVTHPEIIRYFMSIPEAAELVIQAGSMAEGGDVFVLDMGEPVRIDDLARLMVRLSGYEVRSAEHPDGDIAIAYTGLRSGEKLYEELLIGANTKATEHPRIWRSDEPFQPSDELARELEILKAAMNERDFDTMHAVLLRNVEGYSATASMPPSEDGSPAVWTPASRTLH</sequence>
<keyword evidence="6" id="KW-1185">Reference proteome</keyword>
<evidence type="ECO:0000313" key="6">
    <source>
        <dbReference type="Proteomes" id="UP000440694"/>
    </source>
</evidence>
<dbReference type="Pfam" id="PF13727">
    <property type="entry name" value="CoA_binding_3"/>
    <property type="match status" value="1"/>
</dbReference>
<dbReference type="InterPro" id="IPR036291">
    <property type="entry name" value="NAD(P)-bd_dom_sf"/>
</dbReference>
<organism evidence="5 6">
    <name type="scientific">Hyphomicrobium album</name>
    <dbReference type="NCBI Taxonomy" id="2665159"/>
    <lineage>
        <taxon>Bacteria</taxon>
        <taxon>Pseudomonadati</taxon>
        <taxon>Pseudomonadota</taxon>
        <taxon>Alphaproteobacteria</taxon>
        <taxon>Hyphomicrobiales</taxon>
        <taxon>Hyphomicrobiaceae</taxon>
        <taxon>Hyphomicrobium</taxon>
    </lineage>
</organism>
<proteinExistence type="inferred from homology"/>
<dbReference type="SUPFAM" id="SSF51735">
    <property type="entry name" value="NAD(P)-binding Rossmann-fold domains"/>
    <property type="match status" value="1"/>
</dbReference>
<feature type="transmembrane region" description="Helical" evidence="3">
    <location>
        <begin position="98"/>
        <end position="121"/>
    </location>
</feature>
<keyword evidence="3" id="KW-1133">Transmembrane helix</keyword>
<dbReference type="PANTHER" id="PTHR43318">
    <property type="entry name" value="UDP-N-ACETYLGLUCOSAMINE 4,6-DEHYDRATASE"/>
    <property type="match status" value="1"/>
</dbReference>
<dbReference type="PANTHER" id="PTHR43318:SF1">
    <property type="entry name" value="POLYSACCHARIDE BIOSYNTHESIS PROTEIN EPSC-RELATED"/>
    <property type="match status" value="1"/>
</dbReference>
<feature type="domain" description="Polysaccharide biosynthesis protein CapD-like" evidence="4">
    <location>
        <begin position="304"/>
        <end position="598"/>
    </location>
</feature>
<evidence type="ECO:0000256" key="1">
    <source>
        <dbReference type="ARBA" id="ARBA00007430"/>
    </source>
</evidence>
<keyword evidence="3" id="KW-0812">Transmembrane</keyword>
<comment type="caution">
    <text evidence="5">The sequence shown here is derived from an EMBL/GenBank/DDBJ whole genome shotgun (WGS) entry which is preliminary data.</text>
</comment>
<evidence type="ECO:0000256" key="2">
    <source>
        <dbReference type="SAM" id="MobiDB-lite"/>
    </source>
</evidence>
<evidence type="ECO:0000259" key="4">
    <source>
        <dbReference type="Pfam" id="PF02719"/>
    </source>
</evidence>
<evidence type="ECO:0000313" key="5">
    <source>
        <dbReference type="EMBL" id="MTD94149.1"/>
    </source>
</evidence>
<dbReference type="Pfam" id="PF02719">
    <property type="entry name" value="Polysacc_synt_2"/>
    <property type="match status" value="1"/>
</dbReference>
<dbReference type="Proteomes" id="UP000440694">
    <property type="component" value="Unassembled WGS sequence"/>
</dbReference>
<dbReference type="InterPro" id="IPR029063">
    <property type="entry name" value="SAM-dependent_MTases_sf"/>
</dbReference>
<comment type="similarity">
    <text evidence="1">Belongs to the polysaccharide synthase family.</text>
</comment>
<dbReference type="InterPro" id="IPR003869">
    <property type="entry name" value="Polysac_CapD-like"/>
</dbReference>
<name>A0A6I3KIH2_9HYPH</name>
<dbReference type="AlphaFoldDB" id="A0A6I3KIH2"/>
<keyword evidence="3" id="KW-0472">Membrane</keyword>
<dbReference type="Gene3D" id="3.40.50.720">
    <property type="entry name" value="NAD(P)-binding Rossmann-like Domain"/>
    <property type="match status" value="2"/>
</dbReference>
<reference evidence="5 6" key="1">
    <citation type="submission" date="2019-11" db="EMBL/GenBank/DDBJ databases">
        <title>Identification of a novel strain.</title>
        <authorList>
            <person name="Xu Q."/>
            <person name="Wang G."/>
        </authorList>
    </citation>
    <scope>NUCLEOTIDE SEQUENCE [LARGE SCALE GENOMIC DNA]</scope>
    <source>
        <strain evidence="6">xq</strain>
    </source>
</reference>
<feature type="transmembrane region" description="Helical" evidence="3">
    <location>
        <begin position="61"/>
        <end position="86"/>
    </location>
</feature>
<dbReference type="SUPFAM" id="SSF53335">
    <property type="entry name" value="S-adenosyl-L-methionine-dependent methyltransferases"/>
    <property type="match status" value="1"/>
</dbReference>
<protein>
    <submittedName>
        <fullName evidence="5">NAD-dependent epimerase/dehydratase family protein</fullName>
    </submittedName>
</protein>
<accession>A0A6I3KIH2</accession>
<dbReference type="EMBL" id="WMBQ01000001">
    <property type="protein sequence ID" value="MTD94149.1"/>
    <property type="molecule type" value="Genomic_DNA"/>
</dbReference>
<evidence type="ECO:0000256" key="3">
    <source>
        <dbReference type="SAM" id="Phobius"/>
    </source>
</evidence>
<dbReference type="InterPro" id="IPR051203">
    <property type="entry name" value="Polysaccharide_Synthase-Rel"/>
</dbReference>
<dbReference type="CDD" id="cd05237">
    <property type="entry name" value="UDP_invert_4-6DH_SDR_e"/>
    <property type="match status" value="1"/>
</dbReference>
<feature type="transmembrane region" description="Helical" evidence="3">
    <location>
        <begin position="29"/>
        <end position="49"/>
    </location>
</feature>
<feature type="region of interest" description="Disordered" evidence="2">
    <location>
        <begin position="642"/>
        <end position="664"/>
    </location>
</feature>
<gene>
    <name evidence="5" type="ORF">GIW81_07335</name>
</gene>